<accession>A0A917YSE8</accession>
<evidence type="ECO:0000313" key="3">
    <source>
        <dbReference type="EMBL" id="GGO65118.1"/>
    </source>
</evidence>
<keyword evidence="2" id="KW-1133">Transmembrane helix</keyword>
<sequence>MNTHSLPKMLKKLFRLSADGTQISLHTKRGVMTSLLAVIMLILCLPSVLLSLVLDGNDRIFFIATALLSGAACLYLFSQSHRLVLDRVANQLFYQRAWWWKTPQADRVQKADGVEVLLTRSGNSNSLQIGILNELYVFERPDDAFLAMGFLKQHFNLVLLEQVSDWPHKHPWSDNDAQPAGEGRHSEQEQREQQHSEQGQSEKDPSEQASQAVIESALRRTGDVVPIWSRAALIKLALPVPVFALLALLFEWGVLS</sequence>
<reference evidence="3" key="1">
    <citation type="journal article" date="2014" name="Int. J. Syst. Evol. Microbiol.">
        <title>Complete genome sequence of Corynebacterium casei LMG S-19264T (=DSM 44701T), isolated from a smear-ripened cheese.</title>
        <authorList>
            <consortium name="US DOE Joint Genome Institute (JGI-PGF)"/>
            <person name="Walter F."/>
            <person name="Albersmeier A."/>
            <person name="Kalinowski J."/>
            <person name="Ruckert C."/>
        </authorList>
    </citation>
    <scope>NUCLEOTIDE SEQUENCE</scope>
    <source>
        <strain evidence="3">CGMCC 1.7086</strain>
    </source>
</reference>
<feature type="transmembrane region" description="Helical" evidence="2">
    <location>
        <begin position="60"/>
        <end position="77"/>
    </location>
</feature>
<dbReference type="EMBL" id="BMLS01000001">
    <property type="protein sequence ID" value="GGO65118.1"/>
    <property type="molecule type" value="Genomic_DNA"/>
</dbReference>
<proteinExistence type="predicted"/>
<keyword evidence="4" id="KW-1185">Reference proteome</keyword>
<feature type="transmembrane region" description="Helical" evidence="2">
    <location>
        <begin position="35"/>
        <end position="54"/>
    </location>
</feature>
<protein>
    <submittedName>
        <fullName evidence="3">Uncharacterized protein</fullName>
    </submittedName>
</protein>
<evidence type="ECO:0000256" key="1">
    <source>
        <dbReference type="SAM" id="MobiDB-lite"/>
    </source>
</evidence>
<gene>
    <name evidence="3" type="ORF">GCM10010982_06160</name>
</gene>
<keyword evidence="2" id="KW-0812">Transmembrane</keyword>
<reference evidence="3" key="2">
    <citation type="submission" date="2020-09" db="EMBL/GenBank/DDBJ databases">
        <authorList>
            <person name="Sun Q."/>
            <person name="Zhou Y."/>
        </authorList>
    </citation>
    <scope>NUCLEOTIDE SEQUENCE</scope>
    <source>
        <strain evidence="3">CGMCC 1.7086</strain>
    </source>
</reference>
<evidence type="ECO:0000256" key="2">
    <source>
        <dbReference type="SAM" id="Phobius"/>
    </source>
</evidence>
<dbReference type="Proteomes" id="UP000606935">
    <property type="component" value="Unassembled WGS sequence"/>
</dbReference>
<keyword evidence="2" id="KW-0472">Membrane</keyword>
<feature type="region of interest" description="Disordered" evidence="1">
    <location>
        <begin position="170"/>
        <end position="211"/>
    </location>
</feature>
<evidence type="ECO:0000313" key="4">
    <source>
        <dbReference type="Proteomes" id="UP000606935"/>
    </source>
</evidence>
<comment type="caution">
    <text evidence="3">The sequence shown here is derived from an EMBL/GenBank/DDBJ whole genome shotgun (WGS) entry which is preliminary data.</text>
</comment>
<organism evidence="3 4">
    <name type="scientific">Bowmanella pacifica</name>
    <dbReference type="NCBI Taxonomy" id="502051"/>
    <lineage>
        <taxon>Bacteria</taxon>
        <taxon>Pseudomonadati</taxon>
        <taxon>Pseudomonadota</taxon>
        <taxon>Gammaproteobacteria</taxon>
        <taxon>Alteromonadales</taxon>
        <taxon>Alteromonadaceae</taxon>
        <taxon>Bowmanella</taxon>
    </lineage>
</organism>
<feature type="compositionally biased region" description="Basic and acidic residues" evidence="1">
    <location>
        <begin position="182"/>
        <end position="206"/>
    </location>
</feature>
<feature type="transmembrane region" description="Helical" evidence="2">
    <location>
        <begin position="236"/>
        <end position="255"/>
    </location>
</feature>
<dbReference type="AlphaFoldDB" id="A0A917YSE8"/>
<name>A0A917YSE8_9ALTE</name>